<reference evidence="1 2" key="1">
    <citation type="submission" date="2016-01" db="EMBL/GenBank/DDBJ databases">
        <title>Genome sequencing of Roseivirga spongicola UST030701-084.</title>
        <authorList>
            <person name="Selvaratnam C."/>
            <person name="Thevarajoo S."/>
            <person name="Goh K.M."/>
            <person name="Ee R."/>
            <person name="Chan K.-G."/>
            <person name="Chong C.S."/>
        </authorList>
    </citation>
    <scope>NUCLEOTIDE SEQUENCE [LARGE SCALE GENOMIC DNA]</scope>
    <source>
        <strain evidence="1 2">UST030701-084</strain>
    </source>
</reference>
<dbReference type="AlphaFoldDB" id="A0A150XBH3"/>
<comment type="caution">
    <text evidence="1">The sequence shown here is derived from an EMBL/GenBank/DDBJ whole genome shotgun (WGS) entry which is preliminary data.</text>
</comment>
<dbReference type="Proteomes" id="UP000075606">
    <property type="component" value="Unassembled WGS sequence"/>
</dbReference>
<dbReference type="InterPro" id="IPR027417">
    <property type="entry name" value="P-loop_NTPase"/>
</dbReference>
<dbReference type="PANTHER" id="PTHR37816">
    <property type="entry name" value="YALI0E33011P"/>
    <property type="match status" value="1"/>
</dbReference>
<gene>
    <name evidence="1" type="ORF">AWW68_09355</name>
</gene>
<keyword evidence="2" id="KW-1185">Reference proteome</keyword>
<evidence type="ECO:0000313" key="1">
    <source>
        <dbReference type="EMBL" id="KYG76022.1"/>
    </source>
</evidence>
<dbReference type="STRING" id="333140.AWW68_09355"/>
<organism evidence="1 2">
    <name type="scientific">Roseivirga spongicola</name>
    <dbReference type="NCBI Taxonomy" id="333140"/>
    <lineage>
        <taxon>Bacteria</taxon>
        <taxon>Pseudomonadati</taxon>
        <taxon>Bacteroidota</taxon>
        <taxon>Cytophagia</taxon>
        <taxon>Cytophagales</taxon>
        <taxon>Roseivirgaceae</taxon>
        <taxon>Roseivirga</taxon>
    </lineage>
</organism>
<dbReference type="Pfam" id="PF13238">
    <property type="entry name" value="AAA_18"/>
    <property type="match status" value="1"/>
</dbReference>
<dbReference type="Gene3D" id="3.40.50.300">
    <property type="entry name" value="P-loop containing nucleotide triphosphate hydrolases"/>
    <property type="match status" value="1"/>
</dbReference>
<dbReference type="OrthoDB" id="9813917at2"/>
<accession>A0A150XBH3</accession>
<name>A0A150XBH3_9BACT</name>
<protein>
    <recommendedName>
        <fullName evidence="3">Adenylate kinase</fullName>
    </recommendedName>
</protein>
<dbReference type="SUPFAM" id="SSF52540">
    <property type="entry name" value="P-loop containing nucleoside triphosphate hydrolases"/>
    <property type="match status" value="1"/>
</dbReference>
<dbReference type="RefSeq" id="WP_068220361.1">
    <property type="nucleotide sequence ID" value="NZ_LRPC01000012.1"/>
</dbReference>
<dbReference type="EMBL" id="LRPC01000012">
    <property type="protein sequence ID" value="KYG76022.1"/>
    <property type="molecule type" value="Genomic_DNA"/>
</dbReference>
<sequence>MKIIVFGASGSGTTTLAKSLAERLSFRHLDVDDFYWVQTAVPFQIKIARSQRVANLRNAMEACDNAVVSGSLISWGDYFCDAFDLAIFLTLPRETRMERLKHRELDRYGDRLFSDPDLKAQSKAFLDWAREYDNPLFSGRNIAKHKKWAESLACKCVEIGDLTNEQRIDIVISVIDPK</sequence>
<dbReference type="InterPro" id="IPR052922">
    <property type="entry name" value="Cytidylate_Kinase-2"/>
</dbReference>
<proteinExistence type="predicted"/>
<dbReference type="PANTHER" id="PTHR37816:SF2">
    <property type="entry name" value="DNA TOPOLOGY MODULATION PROTEIN FLAR-RELATED PROTEIN"/>
    <property type="match status" value="1"/>
</dbReference>
<evidence type="ECO:0000313" key="2">
    <source>
        <dbReference type="Proteomes" id="UP000075606"/>
    </source>
</evidence>
<evidence type="ECO:0008006" key="3">
    <source>
        <dbReference type="Google" id="ProtNLM"/>
    </source>
</evidence>